<dbReference type="RefSeq" id="WP_342628048.1">
    <property type="nucleotide sequence ID" value="NZ_CP152276.1"/>
</dbReference>
<dbReference type="Proteomes" id="UP001449795">
    <property type="component" value="Chromosome"/>
</dbReference>
<reference evidence="1 2" key="1">
    <citation type="submission" date="2024-04" db="EMBL/GenBank/DDBJ databases">
        <title>Complete genome sequence of Nguyenibacter vanlangesis HBCM-1154, a strain capable of nitrogen fixation, IAA production, and phosphorus solubilization isolated from sugarcane soil.</title>
        <authorList>
            <person name="MY HANH P."/>
        </authorList>
    </citation>
    <scope>NUCLEOTIDE SEQUENCE [LARGE SCALE GENOMIC DNA]</scope>
    <source>
        <strain evidence="1 2">HBCM 1154</strain>
    </source>
</reference>
<organism evidence="1 2">
    <name type="scientific">Nguyenibacter vanlangensis</name>
    <dbReference type="NCBI Taxonomy" id="1216886"/>
    <lineage>
        <taxon>Bacteria</taxon>
        <taxon>Pseudomonadati</taxon>
        <taxon>Pseudomonadota</taxon>
        <taxon>Alphaproteobacteria</taxon>
        <taxon>Acetobacterales</taxon>
        <taxon>Acetobacteraceae</taxon>
        <taxon>Nguyenibacter</taxon>
    </lineage>
</organism>
<dbReference type="Gene3D" id="3.30.720.110">
    <property type="match status" value="1"/>
</dbReference>
<protein>
    <submittedName>
        <fullName evidence="1">Uncharacterized protein</fullName>
    </submittedName>
</protein>
<evidence type="ECO:0000313" key="2">
    <source>
        <dbReference type="Proteomes" id="UP001449795"/>
    </source>
</evidence>
<keyword evidence="2" id="KW-1185">Reference proteome</keyword>
<accession>A0ABZ3D3N4</accession>
<sequence>MILTDFADRPYDARAFSCRDPEGHIRHVASQRIPFERTRSNG</sequence>
<gene>
    <name evidence="1" type="ORF">AAC691_18725</name>
</gene>
<dbReference type="EMBL" id="CP152276">
    <property type="protein sequence ID" value="XAE42270.1"/>
    <property type="molecule type" value="Genomic_DNA"/>
</dbReference>
<name>A0ABZ3D3N4_9PROT</name>
<proteinExistence type="predicted"/>
<evidence type="ECO:0000313" key="1">
    <source>
        <dbReference type="EMBL" id="XAE42270.1"/>
    </source>
</evidence>